<dbReference type="GO" id="GO:0042284">
    <property type="term" value="F:sphingolipid delta-4 desaturase activity"/>
    <property type="evidence" value="ECO:0007669"/>
    <property type="project" value="TreeGrafter"/>
</dbReference>
<evidence type="ECO:0000313" key="4">
    <source>
        <dbReference type="Proteomes" id="UP000217763"/>
    </source>
</evidence>
<feature type="transmembrane region" description="Helical" evidence="1">
    <location>
        <begin position="158"/>
        <end position="179"/>
    </location>
</feature>
<dbReference type="PANTHER" id="PTHR12879">
    <property type="entry name" value="SPHINGOLIPID DELTA 4 DESATURASE/C-4 HYDROXYLASE PROTEIN DES2"/>
    <property type="match status" value="1"/>
</dbReference>
<organism evidence="3 4">
    <name type="scientific">Zobellella denitrificans</name>
    <dbReference type="NCBI Taxonomy" id="347534"/>
    <lineage>
        <taxon>Bacteria</taxon>
        <taxon>Pseudomonadati</taxon>
        <taxon>Pseudomonadota</taxon>
        <taxon>Gammaproteobacteria</taxon>
        <taxon>Aeromonadales</taxon>
        <taxon>Aeromonadaceae</taxon>
        <taxon>Zobellella</taxon>
    </lineage>
</organism>
<dbReference type="PANTHER" id="PTHR12879:SF8">
    <property type="entry name" value="SPHINGOLIPID DELTA(4)-DESATURASE DES1"/>
    <property type="match status" value="1"/>
</dbReference>
<feature type="transmembrane region" description="Helical" evidence="1">
    <location>
        <begin position="208"/>
        <end position="227"/>
    </location>
</feature>
<evidence type="ECO:0000259" key="2">
    <source>
        <dbReference type="Pfam" id="PF00487"/>
    </source>
</evidence>
<dbReference type="InterPro" id="IPR005804">
    <property type="entry name" value="FA_desaturase_dom"/>
</dbReference>
<feature type="domain" description="Fatty acid desaturase" evidence="2">
    <location>
        <begin position="75"/>
        <end position="318"/>
    </location>
</feature>
<reference evidence="4" key="1">
    <citation type="submission" date="2015-09" db="EMBL/GenBank/DDBJ databases">
        <authorList>
            <person name="Shao Z."/>
            <person name="Wang L."/>
        </authorList>
    </citation>
    <scope>NUCLEOTIDE SEQUENCE [LARGE SCALE GENOMIC DNA]</scope>
    <source>
        <strain evidence="4">F13-1</strain>
    </source>
</reference>
<dbReference type="GO" id="GO:0016020">
    <property type="term" value="C:membrane"/>
    <property type="evidence" value="ECO:0007669"/>
    <property type="project" value="GOC"/>
</dbReference>
<protein>
    <submittedName>
        <fullName evidence="3">Fatty acid desaturase</fullName>
    </submittedName>
</protein>
<feature type="transmembrane region" description="Helical" evidence="1">
    <location>
        <begin position="56"/>
        <end position="88"/>
    </location>
</feature>
<keyword evidence="1" id="KW-0812">Transmembrane</keyword>
<dbReference type="AlphaFoldDB" id="A0A291HNR2"/>
<dbReference type="Pfam" id="PF00487">
    <property type="entry name" value="FA_desaturase"/>
    <property type="match status" value="1"/>
</dbReference>
<dbReference type="GO" id="GO:0046513">
    <property type="term" value="P:ceramide biosynthetic process"/>
    <property type="evidence" value="ECO:0007669"/>
    <property type="project" value="TreeGrafter"/>
</dbReference>
<keyword evidence="4" id="KW-1185">Reference proteome</keyword>
<dbReference type="Proteomes" id="UP000217763">
    <property type="component" value="Chromosome"/>
</dbReference>
<dbReference type="KEGG" id="zdf:AN401_07865"/>
<keyword evidence="1" id="KW-1133">Transmembrane helix</keyword>
<gene>
    <name evidence="3" type="ORF">AN401_07865</name>
</gene>
<evidence type="ECO:0000313" key="3">
    <source>
        <dbReference type="EMBL" id="ATG73785.1"/>
    </source>
</evidence>
<accession>A0A291HNR2</accession>
<keyword evidence="1" id="KW-0472">Membrane</keyword>
<dbReference type="EMBL" id="CP012621">
    <property type="protein sequence ID" value="ATG73785.1"/>
    <property type="molecule type" value="Genomic_DNA"/>
</dbReference>
<evidence type="ECO:0000256" key="1">
    <source>
        <dbReference type="SAM" id="Phobius"/>
    </source>
</evidence>
<proteinExistence type="predicted"/>
<name>A0A291HNR2_9GAMM</name>
<dbReference type="RefSeq" id="WP_096779036.1">
    <property type="nucleotide sequence ID" value="NZ_CP012621.1"/>
</dbReference>
<sequence length="361" mass="41308">MTASASTRDYRLTGPSAREAVARGLASAQWYQTPVLRKTLKALMQRQDRSAIRDTLLWWALLLLFATLELLAWGSWLAVPCFLVYGVLYSSASDSRWHECSHGTAFRTPWMNDLVYRQASFMILREPTVWRWSHARHHTDTIIVGLDPEINAPRPTPVLRHLLGLLAIPAVLGTLQSLLRHSGGRLTEDERAFIPEMEWPKVFQQARMYLALQMAVLLLAVGLQSWLPVMLVGVLPTMYGAWLAYLFGLTQHAGLADNVLDHRKNSRTIRMNPVFRFIYWNMNYHTEHHMYPMVPYHALPALHEQIKHDLPPVYPSTWAALCELVPALWRQRQDPDYFVDRPLPAAAEPPADADLRPAHSL</sequence>